<evidence type="ECO:0000313" key="6">
    <source>
        <dbReference type="Proteomes" id="UP001066276"/>
    </source>
</evidence>
<evidence type="ECO:0000256" key="1">
    <source>
        <dbReference type="ARBA" id="ARBA00022614"/>
    </source>
</evidence>
<feature type="coiled-coil region" evidence="3">
    <location>
        <begin position="587"/>
        <end position="646"/>
    </location>
</feature>
<comment type="caution">
    <text evidence="5">The sequence shown here is derived from an EMBL/GenBank/DDBJ whole genome shotgun (WGS) entry which is preliminary data.</text>
</comment>
<keyword evidence="6" id="KW-1185">Reference proteome</keyword>
<evidence type="ECO:0000313" key="5">
    <source>
        <dbReference type="EMBL" id="KAJ1107709.1"/>
    </source>
</evidence>
<feature type="region of interest" description="Disordered" evidence="4">
    <location>
        <begin position="91"/>
        <end position="337"/>
    </location>
</feature>
<dbReference type="Proteomes" id="UP001066276">
    <property type="component" value="Chromosome 9"/>
</dbReference>
<sequence>MPTPSCCFGLRAAAPDGAGTSAVQTPQLPEHLPSRQPRCTRAAPGLITIFQRHGGGRSKWLRNLPVRTVRSGNQPGREPRGPEIPSAAAVCRAARAAGPTRPSSAAATPPQAMGHEQALHRRAIPGMRDSRTPMPHSSPRCLSISAPSARGPGAEQGHGPGSKLTRRGRERRLSRPPAPPRRPKRPRSPEEGHRTRWRAPQESQSWRSSNASPDLQPRRHGDAWWRRRKSAPEFRVADIEEGRSGTGQHSSQERDTEAEGETIRQREKERDAEPDHAEETGRSAKPDREGETERSANPGHQGREREEKTEEPPREETEDATACHGPGGSWLDKKMTPNENQNTEEIIKELCMGNGLCFEKIEQEGPKTAVLEMFFSGYPGMVGLSFFPNLTSLILVGQNIQKIASLEACPSLRELWIAECHLTKIDGLQHCKHLEKLYLYCNAIDVIENLDGLTRLETLWLNNNQISFVEGLHTLQNLKELNLAGNLISTIGDCLDPNEELQTVNLSGNRLCSFKELTNLARLPNLKDLGLNDPQYSSNPVCRLCNYATHILYHMPHLQRLDTYDVDHKSIKDLAESTVLKKIIYYSMRVKTIQRQLSEKLDNLEEEKCKQQQLPKGQIKLLSFFIKSLERELEELRTTEKNGNNLPGFIIQDQSHPEEAIDGSGDHMKRIKDTTESTGFEKQICGKIKLLKERIKFWTTKLDETETLHQKEFTKHKESTDIMFQLLLTELETVGNIRFEEGTPSDAWFNSCCDLILSRFCALDFKAYGITGVKINRIIRVHNRSLRLKFDEKFQMFVNNEDEHFSENYRKMLEYLFCIFDPKLPTGKKELLKILEYGFQNTDSGKLNDKEEAVLLCNSLSLCEGSKIKNLQQQAEEDGKNISDCEPPRHGWLVVAKTFLGRCVKACDKRPIIQSNYLPANSVFRPRKSAQSSTSATKNDTCSSLELGKCDCSLRQCEWFVFDHELVLPEYVIELEYSTLGKSQYLFSTMTEINADEGNSDKEDSAMSCELNNDSAVINMEPVIKPKPKIICLDEKTVLSVTKASLHSQIEVLNLHGNGLNKLKDVSKFTWIQKLIISFNEFTSLEDVSYLPNLEYLDASHNRVITLEGFKGMGKLKHLDLSWNQLKKTKEEIHSLHKHAPNLLNLYLQNNPWHKPALVRLTVIGRLRTLISLDGVPITESEAAVALRLTSGSRITQGLLLLHSRTDQARPRCLTLLPAAQILTQVSKNKPDISDFNNSWFAKITTLNLDGQNLYKLSNLDKLENLRWASFSNNFLTKIEGLENCLNLEELALDENCITNLEGLSKLTKLMRLSVNNNQLTGLDRQVIDCLSHLHFLSAENNSITSLSGLQKAYTLIELYISNNRISSNQEIYHLKNLNNLVILDLHGNLISKIQDNYRLFVIFHLPALKALDGVIVDSAESENSKDMFGGRLTSDMVVEQLGHSNFNELHELIWTSSIIRTVDLVPVDQFRSVHTVNLEHNNLTSFSGLIYLPNIKILCLNHNHIESILPRLKAQNHLTNRQMLHQKVTSSGYGQQTAAKGARDASGAETLSPLMESLEVLHLNCNGISNLPQLQLGRLQNLRCLFLQGNEISQLEGLEGLQFLQKLVLDHNRIKMISETSLAKQRRLLELHLEENRLRELTNLQHLLQLKKLFLGFNKIQETAELDKLESLSSIVELTILGNPISRKMLHRPILVFRLPSLQILDGIPVTAEERARAEIHFIEQQMLPVTTGSLDVGLPSSTSVLTKPPPMRVTNVNLGGISHILGSDLVFPHPHDETLPNEANKQKRSKFQTVMGLINHPRSIHGEMAYRQLRGGPNISPTYIAQQSGSLRNAHIQANSQEHDGRLPNNGYSRPT</sequence>
<keyword evidence="2" id="KW-0677">Repeat</keyword>
<feature type="compositionally biased region" description="Basic and acidic residues" evidence="4">
    <location>
        <begin position="216"/>
        <end position="243"/>
    </location>
</feature>
<gene>
    <name evidence="5" type="ORF">NDU88_005098</name>
</gene>
<name>A0AAV7MXB4_PLEWA</name>
<protein>
    <recommendedName>
        <fullName evidence="7">Leucine-rich repeat-containing protein 9</fullName>
    </recommendedName>
</protein>
<dbReference type="PANTHER" id="PTHR46652">
    <property type="entry name" value="LEUCINE-RICH REPEAT AND IQ DOMAIN-CONTAINING PROTEIN 1-RELATED"/>
    <property type="match status" value="1"/>
</dbReference>
<dbReference type="InterPro" id="IPR032675">
    <property type="entry name" value="LRR_dom_sf"/>
</dbReference>
<evidence type="ECO:0000256" key="4">
    <source>
        <dbReference type="SAM" id="MobiDB-lite"/>
    </source>
</evidence>
<dbReference type="EMBL" id="JANPWB010000013">
    <property type="protein sequence ID" value="KAJ1107709.1"/>
    <property type="molecule type" value="Genomic_DNA"/>
</dbReference>
<dbReference type="PROSITE" id="PS51450">
    <property type="entry name" value="LRR"/>
    <property type="match status" value="16"/>
</dbReference>
<feature type="compositionally biased region" description="Low complexity" evidence="4">
    <location>
        <begin position="91"/>
        <end position="112"/>
    </location>
</feature>
<reference evidence="5" key="1">
    <citation type="journal article" date="2022" name="bioRxiv">
        <title>Sequencing and chromosome-scale assembly of the giantPleurodeles waltlgenome.</title>
        <authorList>
            <person name="Brown T."/>
            <person name="Elewa A."/>
            <person name="Iarovenko S."/>
            <person name="Subramanian E."/>
            <person name="Araus A.J."/>
            <person name="Petzold A."/>
            <person name="Susuki M."/>
            <person name="Suzuki K.-i.T."/>
            <person name="Hayashi T."/>
            <person name="Toyoda A."/>
            <person name="Oliveira C."/>
            <person name="Osipova E."/>
            <person name="Leigh N.D."/>
            <person name="Simon A."/>
            <person name="Yun M.H."/>
        </authorList>
    </citation>
    <scope>NUCLEOTIDE SEQUENCE</scope>
    <source>
        <strain evidence="5">20211129_DDA</strain>
        <tissue evidence="5">Liver</tissue>
    </source>
</reference>
<accession>A0AAV7MXB4</accession>
<proteinExistence type="predicted"/>
<organism evidence="5 6">
    <name type="scientific">Pleurodeles waltl</name>
    <name type="common">Iberian ribbed newt</name>
    <dbReference type="NCBI Taxonomy" id="8319"/>
    <lineage>
        <taxon>Eukaryota</taxon>
        <taxon>Metazoa</taxon>
        <taxon>Chordata</taxon>
        <taxon>Craniata</taxon>
        <taxon>Vertebrata</taxon>
        <taxon>Euteleostomi</taxon>
        <taxon>Amphibia</taxon>
        <taxon>Batrachia</taxon>
        <taxon>Caudata</taxon>
        <taxon>Salamandroidea</taxon>
        <taxon>Salamandridae</taxon>
        <taxon>Pleurodelinae</taxon>
        <taxon>Pleurodeles</taxon>
    </lineage>
</organism>
<dbReference type="SUPFAM" id="SSF52075">
    <property type="entry name" value="Outer arm dynein light chain 1"/>
    <property type="match status" value="1"/>
</dbReference>
<dbReference type="SUPFAM" id="SSF52058">
    <property type="entry name" value="L domain-like"/>
    <property type="match status" value="1"/>
</dbReference>
<dbReference type="InterPro" id="IPR050836">
    <property type="entry name" value="SDS22/Internalin_LRR"/>
</dbReference>
<keyword evidence="1" id="KW-0433">Leucine-rich repeat</keyword>
<feature type="compositionally biased region" description="Basic and acidic residues" evidence="4">
    <location>
        <begin position="251"/>
        <end position="294"/>
    </location>
</feature>
<dbReference type="SMART" id="SM00365">
    <property type="entry name" value="LRR_SD22"/>
    <property type="match status" value="15"/>
</dbReference>
<evidence type="ECO:0008006" key="7">
    <source>
        <dbReference type="Google" id="ProtNLM"/>
    </source>
</evidence>
<dbReference type="Gene3D" id="3.80.10.10">
    <property type="entry name" value="Ribonuclease Inhibitor"/>
    <property type="match status" value="8"/>
</dbReference>
<dbReference type="Pfam" id="PF14580">
    <property type="entry name" value="LRR_9"/>
    <property type="match status" value="3"/>
</dbReference>
<evidence type="ECO:0000256" key="2">
    <source>
        <dbReference type="ARBA" id="ARBA00022737"/>
    </source>
</evidence>
<dbReference type="Pfam" id="PF13855">
    <property type="entry name" value="LRR_8"/>
    <property type="match status" value="2"/>
</dbReference>
<feature type="compositionally biased region" description="Basic and acidic residues" evidence="4">
    <location>
        <begin position="301"/>
        <end position="315"/>
    </location>
</feature>
<dbReference type="InterPro" id="IPR003591">
    <property type="entry name" value="Leu-rich_rpt_typical-subtyp"/>
</dbReference>
<dbReference type="InterPro" id="IPR001611">
    <property type="entry name" value="Leu-rich_rpt"/>
</dbReference>
<dbReference type="SMART" id="SM00369">
    <property type="entry name" value="LRR_TYP"/>
    <property type="match status" value="11"/>
</dbReference>
<feature type="compositionally biased region" description="Basic residues" evidence="4">
    <location>
        <begin position="164"/>
        <end position="174"/>
    </location>
</feature>
<feature type="compositionally biased region" description="Polar residues" evidence="4">
    <location>
        <begin position="201"/>
        <end position="213"/>
    </location>
</feature>
<keyword evidence="3" id="KW-0175">Coiled coil</keyword>
<dbReference type="SMART" id="SM00364">
    <property type="entry name" value="LRR_BAC"/>
    <property type="match status" value="7"/>
</dbReference>
<dbReference type="PANTHER" id="PTHR46652:SF3">
    <property type="entry name" value="LEUCINE-RICH REPEAT-CONTAINING PROTEIN 9"/>
    <property type="match status" value="1"/>
</dbReference>
<evidence type="ECO:0000256" key="3">
    <source>
        <dbReference type="SAM" id="Coils"/>
    </source>
</evidence>